<organism evidence="5 6">
    <name type="scientific">Pedobacter metabolipauper</name>
    <dbReference type="NCBI Taxonomy" id="425513"/>
    <lineage>
        <taxon>Bacteria</taxon>
        <taxon>Pseudomonadati</taxon>
        <taxon>Bacteroidota</taxon>
        <taxon>Sphingobacteriia</taxon>
        <taxon>Sphingobacteriales</taxon>
        <taxon>Sphingobacteriaceae</taxon>
        <taxon>Pedobacter</taxon>
    </lineage>
</organism>
<dbReference type="SMART" id="SM00342">
    <property type="entry name" value="HTH_ARAC"/>
    <property type="match status" value="1"/>
</dbReference>
<evidence type="ECO:0000259" key="4">
    <source>
        <dbReference type="PROSITE" id="PS01124"/>
    </source>
</evidence>
<dbReference type="PANTHER" id="PTHR46796:SF13">
    <property type="entry name" value="HTH-TYPE TRANSCRIPTIONAL ACTIVATOR RHAS"/>
    <property type="match status" value="1"/>
</dbReference>
<proteinExistence type="predicted"/>
<comment type="caution">
    <text evidence="5">The sequence shown here is derived from an EMBL/GenBank/DDBJ whole genome shotgun (WGS) entry which is preliminary data.</text>
</comment>
<evidence type="ECO:0000313" key="6">
    <source>
        <dbReference type="Proteomes" id="UP000295620"/>
    </source>
</evidence>
<dbReference type="RefSeq" id="WP_133576583.1">
    <property type="nucleotide sequence ID" value="NZ_SNYC01000005.1"/>
</dbReference>
<dbReference type="Pfam" id="PF12833">
    <property type="entry name" value="HTH_18"/>
    <property type="match status" value="1"/>
</dbReference>
<evidence type="ECO:0000256" key="2">
    <source>
        <dbReference type="ARBA" id="ARBA00023125"/>
    </source>
</evidence>
<dbReference type="InterPro" id="IPR046532">
    <property type="entry name" value="DUF6597"/>
</dbReference>
<keyword evidence="2 5" id="KW-0238">DNA-binding</keyword>
<dbReference type="OrthoDB" id="662446at2"/>
<dbReference type="AlphaFoldDB" id="A0A4V3D0X7"/>
<dbReference type="GO" id="GO:0003700">
    <property type="term" value="F:DNA-binding transcription factor activity"/>
    <property type="evidence" value="ECO:0007669"/>
    <property type="project" value="InterPro"/>
</dbReference>
<reference evidence="5 6" key="1">
    <citation type="submission" date="2019-03" db="EMBL/GenBank/DDBJ databases">
        <title>Genomic Encyclopedia of Archaeal and Bacterial Type Strains, Phase II (KMG-II): from individual species to whole genera.</title>
        <authorList>
            <person name="Goeker M."/>
        </authorList>
    </citation>
    <scope>NUCLEOTIDE SEQUENCE [LARGE SCALE GENOMIC DNA]</scope>
    <source>
        <strain evidence="5 6">DSM 19035</strain>
    </source>
</reference>
<keyword evidence="1" id="KW-0805">Transcription regulation</keyword>
<accession>A0A4V3D0X7</accession>
<dbReference type="GO" id="GO:0043565">
    <property type="term" value="F:sequence-specific DNA binding"/>
    <property type="evidence" value="ECO:0007669"/>
    <property type="project" value="InterPro"/>
</dbReference>
<dbReference type="Proteomes" id="UP000295620">
    <property type="component" value="Unassembled WGS sequence"/>
</dbReference>
<dbReference type="Gene3D" id="1.10.10.60">
    <property type="entry name" value="Homeodomain-like"/>
    <property type="match status" value="1"/>
</dbReference>
<dbReference type="InterPro" id="IPR050204">
    <property type="entry name" value="AraC_XylS_family_regulators"/>
</dbReference>
<evidence type="ECO:0000256" key="1">
    <source>
        <dbReference type="ARBA" id="ARBA00023015"/>
    </source>
</evidence>
<gene>
    <name evidence="5" type="ORF">ATK78_2688</name>
</gene>
<protein>
    <submittedName>
        <fullName evidence="5">AraC-like DNA-binding protein</fullName>
    </submittedName>
</protein>
<sequence length="276" mass="31782">MNTSIVPLQHPALKAYIQYFIFFNHGSGKQFSYQTFPNTNLCLTIYKNNKINYRRNVNLCTVDSGSSTFSSRLFGFHEQPFKVDITTSLDQICILFNPGGLRAFTKAPYGELLDEGEVFECIFGNQNYLLENIFERNDPQERAALLEDFLAERLTTAGKDPRIQFALDHIYKGNGDISVYSLARSLKINESTLYRSFTAALGQSPKDFIQTVRFRNALSLLLAQRCRNLTELTYKAMFYDQSHFIKDFKMRSGTLPNTLHQNIRLEQHLLAWVIKP</sequence>
<dbReference type="PROSITE" id="PS01124">
    <property type="entry name" value="HTH_ARAC_FAMILY_2"/>
    <property type="match status" value="1"/>
</dbReference>
<dbReference type="EMBL" id="SNYC01000005">
    <property type="protein sequence ID" value="TDQ08184.1"/>
    <property type="molecule type" value="Genomic_DNA"/>
</dbReference>
<dbReference type="InterPro" id="IPR018060">
    <property type="entry name" value="HTH_AraC"/>
</dbReference>
<name>A0A4V3D0X7_9SPHI</name>
<keyword evidence="3" id="KW-0804">Transcription</keyword>
<dbReference type="Pfam" id="PF20240">
    <property type="entry name" value="DUF6597"/>
    <property type="match status" value="1"/>
</dbReference>
<dbReference type="PANTHER" id="PTHR46796">
    <property type="entry name" value="HTH-TYPE TRANSCRIPTIONAL ACTIVATOR RHAS-RELATED"/>
    <property type="match status" value="1"/>
</dbReference>
<evidence type="ECO:0000256" key="3">
    <source>
        <dbReference type="ARBA" id="ARBA00023163"/>
    </source>
</evidence>
<keyword evidence="6" id="KW-1185">Reference proteome</keyword>
<feature type="domain" description="HTH araC/xylS-type" evidence="4">
    <location>
        <begin position="160"/>
        <end position="262"/>
    </location>
</feature>
<evidence type="ECO:0000313" key="5">
    <source>
        <dbReference type="EMBL" id="TDQ08184.1"/>
    </source>
</evidence>